<feature type="chain" id="PRO_5046634698" evidence="4">
    <location>
        <begin position="23"/>
        <end position="348"/>
    </location>
</feature>
<dbReference type="RefSeq" id="WP_382423333.1">
    <property type="nucleotide sequence ID" value="NZ_JBHSCW010000010.1"/>
</dbReference>
<dbReference type="InterPro" id="IPR015168">
    <property type="entry name" value="SsuA/THI5"/>
</dbReference>
<evidence type="ECO:0000256" key="1">
    <source>
        <dbReference type="ARBA" id="ARBA00004418"/>
    </source>
</evidence>
<dbReference type="Pfam" id="PF09084">
    <property type="entry name" value="NMT1"/>
    <property type="match status" value="1"/>
</dbReference>
<dbReference type="PANTHER" id="PTHR30024:SF47">
    <property type="entry name" value="TAURINE-BINDING PERIPLASMIC PROTEIN"/>
    <property type="match status" value="1"/>
</dbReference>
<comment type="subcellular location">
    <subcellularLocation>
        <location evidence="1">Periplasm</location>
    </subcellularLocation>
</comment>
<evidence type="ECO:0000313" key="6">
    <source>
        <dbReference type="EMBL" id="MFC4352956.1"/>
    </source>
</evidence>
<dbReference type="PANTHER" id="PTHR30024">
    <property type="entry name" value="ALIPHATIC SULFONATES-BINDING PROTEIN-RELATED"/>
    <property type="match status" value="1"/>
</dbReference>
<dbReference type="EMBL" id="JBHSCW010000010">
    <property type="protein sequence ID" value="MFC4352956.1"/>
    <property type="molecule type" value="Genomic_DNA"/>
</dbReference>
<proteinExistence type="inferred from homology"/>
<dbReference type="Proteomes" id="UP001595799">
    <property type="component" value="Unassembled WGS sequence"/>
</dbReference>
<feature type="domain" description="SsuA/THI5-like" evidence="5">
    <location>
        <begin position="36"/>
        <end position="248"/>
    </location>
</feature>
<dbReference type="SUPFAM" id="SSF53850">
    <property type="entry name" value="Periplasmic binding protein-like II"/>
    <property type="match status" value="1"/>
</dbReference>
<evidence type="ECO:0000259" key="5">
    <source>
        <dbReference type="Pfam" id="PF09084"/>
    </source>
</evidence>
<reference evidence="7" key="1">
    <citation type="journal article" date="2019" name="Int. J. Syst. Evol. Microbiol.">
        <title>The Global Catalogue of Microorganisms (GCM) 10K type strain sequencing project: providing services to taxonomists for standard genome sequencing and annotation.</title>
        <authorList>
            <consortium name="The Broad Institute Genomics Platform"/>
            <consortium name="The Broad Institute Genome Sequencing Center for Infectious Disease"/>
            <person name="Wu L."/>
            <person name="Ma J."/>
        </authorList>
    </citation>
    <scope>NUCLEOTIDE SEQUENCE [LARGE SCALE GENOMIC DNA]</scope>
    <source>
        <strain evidence="7">CECT 8472</strain>
    </source>
</reference>
<evidence type="ECO:0000256" key="2">
    <source>
        <dbReference type="ARBA" id="ARBA00010742"/>
    </source>
</evidence>
<accession>A0ABV8UNV2</accession>
<feature type="signal peptide" evidence="4">
    <location>
        <begin position="1"/>
        <end position="22"/>
    </location>
</feature>
<dbReference type="Gene3D" id="3.40.190.10">
    <property type="entry name" value="Periplasmic binding protein-like II"/>
    <property type="match status" value="2"/>
</dbReference>
<name>A0ABV8UNV2_9PROT</name>
<gene>
    <name evidence="6" type="ORF">ACFOW6_15495</name>
</gene>
<evidence type="ECO:0000313" key="7">
    <source>
        <dbReference type="Proteomes" id="UP001595799"/>
    </source>
</evidence>
<organism evidence="6 7">
    <name type="scientific">Fodinicurvata halophila</name>
    <dbReference type="NCBI Taxonomy" id="1419723"/>
    <lineage>
        <taxon>Bacteria</taxon>
        <taxon>Pseudomonadati</taxon>
        <taxon>Pseudomonadota</taxon>
        <taxon>Alphaproteobacteria</taxon>
        <taxon>Rhodospirillales</taxon>
        <taxon>Rhodovibrionaceae</taxon>
        <taxon>Fodinicurvata</taxon>
    </lineage>
</organism>
<keyword evidence="3 4" id="KW-0732">Signal</keyword>
<protein>
    <submittedName>
        <fullName evidence="6">ABC transporter substrate-binding protein</fullName>
    </submittedName>
</protein>
<comment type="caution">
    <text evidence="6">The sequence shown here is derived from an EMBL/GenBank/DDBJ whole genome shotgun (WGS) entry which is preliminary data.</text>
</comment>
<keyword evidence="7" id="KW-1185">Reference proteome</keyword>
<sequence length="348" mass="39035">MKWPCALMLCLGMALAPLQLQAETRELRIAAIAFTSSAPLFLAKELGYYEDENLEVTFQFFDAAQPIAIAVANRQAEIGATAFTAGFYNLAAKDTLRVIAAQSREEPGYRFLAYVASEIAWQHGLRRPEDLPGHSFGITQIGSSFHLMAGLLAEEKGFDIAEIELVQLERVSRMVEAIRRNDTDATILPFAQARRLENEGSARILGWVSDETPYQLGGIFTSRHMAEQERDTLRRFLRAYQRAAQDYAEAFHDSGEGALSQKQKELTALLRNYIEASPQAIREGASYIDPQGRLDVASIYRQVEWYKQEGLVDPEADPSVFLDLSFIDGHYNLPEELQQGNHGDKTEH</sequence>
<comment type="similarity">
    <text evidence="2">Belongs to the bacterial solute-binding protein SsuA/TauA family.</text>
</comment>
<evidence type="ECO:0000256" key="4">
    <source>
        <dbReference type="SAM" id="SignalP"/>
    </source>
</evidence>
<evidence type="ECO:0000256" key="3">
    <source>
        <dbReference type="ARBA" id="ARBA00022729"/>
    </source>
</evidence>